<protein>
    <submittedName>
        <fullName evidence="2">Uncharacterized protein</fullName>
    </submittedName>
</protein>
<comment type="caution">
    <text evidence="2">The sequence shown here is derived from an EMBL/GenBank/DDBJ whole genome shotgun (WGS) entry which is preliminary data.</text>
</comment>
<dbReference type="AlphaFoldDB" id="A0A0A1VTE2"/>
<dbReference type="Proteomes" id="UP000030321">
    <property type="component" value="Unassembled WGS sequence"/>
</dbReference>
<dbReference type="EMBL" id="BBPA01000028">
    <property type="protein sequence ID" value="GAL92869.1"/>
    <property type="molecule type" value="Genomic_DNA"/>
</dbReference>
<evidence type="ECO:0000313" key="2">
    <source>
        <dbReference type="EMBL" id="GAL92869.1"/>
    </source>
</evidence>
<feature type="region of interest" description="Disordered" evidence="1">
    <location>
        <begin position="8"/>
        <end position="38"/>
    </location>
</feature>
<organism evidence="2 3">
    <name type="scientific">Microcystis aeruginosa NIES-44</name>
    <dbReference type="NCBI Taxonomy" id="449439"/>
    <lineage>
        <taxon>Bacteria</taxon>
        <taxon>Bacillati</taxon>
        <taxon>Cyanobacteriota</taxon>
        <taxon>Cyanophyceae</taxon>
        <taxon>Oscillatoriophycideae</taxon>
        <taxon>Chroococcales</taxon>
        <taxon>Microcystaceae</taxon>
        <taxon>Microcystis</taxon>
    </lineage>
</organism>
<sequence length="58" mass="6561">MLLFILRRSHLRRSPHPTPHTPHPTPHHPTPHHPITPLPTSTSAHLNYLICAMIIVLG</sequence>
<accession>A0A0A1VTE2</accession>
<gene>
    <name evidence="2" type="ORF">N44_01427</name>
</gene>
<evidence type="ECO:0000256" key="1">
    <source>
        <dbReference type="SAM" id="MobiDB-lite"/>
    </source>
</evidence>
<name>A0A0A1VTE2_MICAE</name>
<proteinExistence type="predicted"/>
<reference evidence="3" key="1">
    <citation type="journal article" date="2015" name="Genome">
        <title>Whole Genome Sequence of the Non-Microcystin-Producing Microcystis aeruginosa Strain NIES-44.</title>
        <authorList>
            <person name="Okano K."/>
            <person name="Miyata N."/>
            <person name="Ozaki Y."/>
        </authorList>
    </citation>
    <scope>NUCLEOTIDE SEQUENCE [LARGE SCALE GENOMIC DNA]</scope>
    <source>
        <strain evidence="3">NIES-44</strain>
    </source>
</reference>
<evidence type="ECO:0000313" key="3">
    <source>
        <dbReference type="Proteomes" id="UP000030321"/>
    </source>
</evidence>